<dbReference type="AlphaFoldDB" id="I4AL59"/>
<keyword evidence="3" id="KW-0677">Repeat</keyword>
<accession>I4AL59</accession>
<keyword evidence="4 6" id="KW-0012">Acyltransferase</keyword>
<dbReference type="PROSITE" id="PS00101">
    <property type="entry name" value="HEXAPEP_TRANSFERASES"/>
    <property type="match status" value="1"/>
</dbReference>
<dbReference type="Pfam" id="PF00132">
    <property type="entry name" value="Hexapep"/>
    <property type="match status" value="1"/>
</dbReference>
<evidence type="ECO:0000256" key="4">
    <source>
        <dbReference type="ARBA" id="ARBA00023315"/>
    </source>
</evidence>
<dbReference type="InterPro" id="IPR041561">
    <property type="entry name" value="PglD_N"/>
</dbReference>
<sequence length="236" mass="24930">MDSIHSLPAESNELPPILPLIIVGAKGLGKVALEVLQSTDNIIYCFLDEDYKEEAAVSETATFPNEINHVSIMGSSDDDDMLNLVNDKCDYFVAIENNADRKRIIKKIHKQRKKYPAVAVHSMAHIADDATMGYGTLIGMGAMVGADVKIGTSCIINANATLDYNVEIGNFTQIGIGSNIGAGVKIEEDVFVGNGVTIIAGVTIGKGARIGAGSVVLSNIKAKETVLGNPAKAISL</sequence>
<evidence type="ECO:0000256" key="1">
    <source>
        <dbReference type="ARBA" id="ARBA00007274"/>
    </source>
</evidence>
<dbReference type="PANTHER" id="PTHR43300:SF7">
    <property type="entry name" value="UDP-N-ACETYLBACILLOSAMINE N-ACETYLTRANSFERASE"/>
    <property type="match status" value="1"/>
</dbReference>
<organism evidence="6 7">
    <name type="scientific">Bernardetia litoralis (strain ATCC 23117 / DSM 6794 / NBRC 15988 / NCIMB 1366 / Fx l1 / Sio-4)</name>
    <name type="common">Flexibacter litoralis</name>
    <dbReference type="NCBI Taxonomy" id="880071"/>
    <lineage>
        <taxon>Bacteria</taxon>
        <taxon>Pseudomonadati</taxon>
        <taxon>Bacteroidota</taxon>
        <taxon>Cytophagia</taxon>
        <taxon>Cytophagales</taxon>
        <taxon>Bernardetiaceae</taxon>
        <taxon>Bernardetia</taxon>
    </lineage>
</organism>
<dbReference type="NCBIfam" id="TIGR03570">
    <property type="entry name" value="NeuD_NnaD"/>
    <property type="match status" value="1"/>
</dbReference>
<dbReference type="Gene3D" id="2.160.10.10">
    <property type="entry name" value="Hexapeptide repeat proteins"/>
    <property type="match status" value="1"/>
</dbReference>
<name>I4AL59_BERLS</name>
<evidence type="ECO:0000313" key="7">
    <source>
        <dbReference type="Proteomes" id="UP000006054"/>
    </source>
</evidence>
<dbReference type="Proteomes" id="UP000006054">
    <property type="component" value="Chromosome"/>
</dbReference>
<evidence type="ECO:0000259" key="5">
    <source>
        <dbReference type="Pfam" id="PF17836"/>
    </source>
</evidence>
<dbReference type="HOGENOM" id="CLU_081811_0_0_10"/>
<protein>
    <submittedName>
        <fullName evidence="6">Sugar O-acyltransferase, sialic acid O-acetyltransferase NeuD family</fullName>
    </submittedName>
</protein>
<gene>
    <name evidence="6" type="ordered locus">Fleli_2321</name>
</gene>
<dbReference type="InterPro" id="IPR001451">
    <property type="entry name" value="Hexapep"/>
</dbReference>
<dbReference type="Gene3D" id="3.40.50.20">
    <property type="match status" value="1"/>
</dbReference>
<feature type="domain" description="PglD N-terminal" evidence="5">
    <location>
        <begin position="20"/>
        <end position="108"/>
    </location>
</feature>
<dbReference type="OrthoDB" id="9794407at2"/>
<dbReference type="EMBL" id="CP003345">
    <property type="protein sequence ID" value="AFM04694.1"/>
    <property type="molecule type" value="Genomic_DNA"/>
</dbReference>
<dbReference type="InterPro" id="IPR011004">
    <property type="entry name" value="Trimer_LpxA-like_sf"/>
</dbReference>
<dbReference type="CDD" id="cd03360">
    <property type="entry name" value="LbH_AT_putative"/>
    <property type="match status" value="1"/>
</dbReference>
<evidence type="ECO:0000256" key="2">
    <source>
        <dbReference type="ARBA" id="ARBA00022679"/>
    </source>
</evidence>
<dbReference type="GO" id="GO:0016746">
    <property type="term" value="F:acyltransferase activity"/>
    <property type="evidence" value="ECO:0007669"/>
    <property type="project" value="UniProtKB-KW"/>
</dbReference>
<dbReference type="InterPro" id="IPR018357">
    <property type="entry name" value="Hexapep_transf_CS"/>
</dbReference>
<dbReference type="InterPro" id="IPR050179">
    <property type="entry name" value="Trans_hexapeptide_repeat"/>
</dbReference>
<evidence type="ECO:0000313" key="6">
    <source>
        <dbReference type="EMBL" id="AFM04694.1"/>
    </source>
</evidence>
<dbReference type="RefSeq" id="WP_014798140.1">
    <property type="nucleotide sequence ID" value="NC_018018.1"/>
</dbReference>
<comment type="similarity">
    <text evidence="1">Belongs to the transferase hexapeptide repeat family.</text>
</comment>
<dbReference type="STRING" id="880071.Fleli_2321"/>
<dbReference type="eggNOG" id="COG0110">
    <property type="taxonomic scope" value="Bacteria"/>
</dbReference>
<dbReference type="Pfam" id="PF17836">
    <property type="entry name" value="PglD_N"/>
    <property type="match status" value="1"/>
</dbReference>
<proteinExistence type="inferred from homology"/>
<dbReference type="SUPFAM" id="SSF51161">
    <property type="entry name" value="Trimeric LpxA-like enzymes"/>
    <property type="match status" value="1"/>
</dbReference>
<keyword evidence="7" id="KW-1185">Reference proteome</keyword>
<dbReference type="InterPro" id="IPR020019">
    <property type="entry name" value="AcTrfase_PglD-like"/>
</dbReference>
<reference evidence="7" key="1">
    <citation type="submission" date="2012-06" db="EMBL/GenBank/DDBJ databases">
        <title>The complete genome of Flexibacter litoralis DSM 6794.</title>
        <authorList>
            <person name="Lucas S."/>
            <person name="Copeland A."/>
            <person name="Lapidus A."/>
            <person name="Glavina del Rio T."/>
            <person name="Dalin E."/>
            <person name="Tice H."/>
            <person name="Bruce D."/>
            <person name="Goodwin L."/>
            <person name="Pitluck S."/>
            <person name="Peters L."/>
            <person name="Ovchinnikova G."/>
            <person name="Lu M."/>
            <person name="Kyrpides N."/>
            <person name="Mavromatis K."/>
            <person name="Ivanova N."/>
            <person name="Brettin T."/>
            <person name="Detter J.C."/>
            <person name="Han C."/>
            <person name="Larimer F."/>
            <person name="Land M."/>
            <person name="Hauser L."/>
            <person name="Markowitz V."/>
            <person name="Cheng J.-F."/>
            <person name="Hugenholtz P."/>
            <person name="Woyke T."/>
            <person name="Wu D."/>
            <person name="Spring S."/>
            <person name="Lang E."/>
            <person name="Kopitz M."/>
            <person name="Brambilla E."/>
            <person name="Klenk H.-P."/>
            <person name="Eisen J.A."/>
        </authorList>
    </citation>
    <scope>NUCLEOTIDE SEQUENCE [LARGE SCALE GENOMIC DNA]</scope>
    <source>
        <strain evidence="7">ATCC 23117 / DSM 6794 / NBRC 15988 / NCIMB 1366 / Sio-4</strain>
    </source>
</reference>
<dbReference type="PANTHER" id="PTHR43300">
    <property type="entry name" value="ACETYLTRANSFERASE"/>
    <property type="match status" value="1"/>
</dbReference>
<evidence type="ECO:0000256" key="3">
    <source>
        <dbReference type="ARBA" id="ARBA00022737"/>
    </source>
</evidence>
<keyword evidence="2 6" id="KW-0808">Transferase</keyword>
<dbReference type="KEGG" id="fli:Fleli_2321"/>